<dbReference type="Gene3D" id="3.10.310.10">
    <property type="entry name" value="Diaminopimelate Epimerase, Chain A, domain 1"/>
    <property type="match status" value="2"/>
</dbReference>
<proteinExistence type="predicted"/>
<protein>
    <recommendedName>
        <fullName evidence="4">PhzF family phenazine biosynthesis protein</fullName>
    </recommendedName>
</protein>
<reference evidence="2 3" key="1">
    <citation type="submission" date="2018-01" db="EMBL/GenBank/DDBJ databases">
        <title>Genome sequence of Iodobacter sp. strain PCH194 isolated from Indian Trans-Himalaya.</title>
        <authorList>
            <person name="Kumar V."/>
            <person name="Thakur V."/>
            <person name="Kumar S."/>
            <person name="Singh D."/>
        </authorList>
    </citation>
    <scope>NUCLEOTIDE SEQUENCE [LARGE SCALE GENOMIC DNA]</scope>
    <source>
        <strain evidence="2 3">PCH194</strain>
    </source>
</reference>
<dbReference type="GO" id="GO:0005737">
    <property type="term" value="C:cytoplasm"/>
    <property type="evidence" value="ECO:0007669"/>
    <property type="project" value="TreeGrafter"/>
</dbReference>
<evidence type="ECO:0000313" key="3">
    <source>
        <dbReference type="Proteomes" id="UP000515917"/>
    </source>
</evidence>
<organism evidence="2 3">
    <name type="scientific">Iodobacter fluviatilis</name>
    <dbReference type="NCBI Taxonomy" id="537"/>
    <lineage>
        <taxon>Bacteria</taxon>
        <taxon>Pseudomonadati</taxon>
        <taxon>Pseudomonadota</taxon>
        <taxon>Betaproteobacteria</taxon>
        <taxon>Neisseriales</taxon>
        <taxon>Chitinibacteraceae</taxon>
        <taxon>Iodobacter</taxon>
    </lineage>
</organism>
<accession>A0A7G3G7C0</accession>
<dbReference type="EMBL" id="CP025781">
    <property type="protein sequence ID" value="QBC42923.1"/>
    <property type="molecule type" value="Genomic_DNA"/>
</dbReference>
<dbReference type="Pfam" id="PF02567">
    <property type="entry name" value="PhzC-PhzF"/>
    <property type="match status" value="1"/>
</dbReference>
<dbReference type="GO" id="GO:0016853">
    <property type="term" value="F:isomerase activity"/>
    <property type="evidence" value="ECO:0007669"/>
    <property type="project" value="TreeGrafter"/>
</dbReference>
<dbReference type="InterPro" id="IPR003719">
    <property type="entry name" value="Phenazine_PhzF-like"/>
</dbReference>
<dbReference type="Proteomes" id="UP000515917">
    <property type="component" value="Chromosome"/>
</dbReference>
<dbReference type="SUPFAM" id="SSF54506">
    <property type="entry name" value="Diaminopimelate epimerase-like"/>
    <property type="match status" value="1"/>
</dbReference>
<evidence type="ECO:0000256" key="1">
    <source>
        <dbReference type="PIRSR" id="PIRSR016184-1"/>
    </source>
</evidence>
<sequence length="280" mass="30751">MTSYPFHLINMFAERRLGGNPVVVFTTAEMPDEQTRQTLAYQMAVAETAFISNTDTLVHVHSPQYALPFSSQALLSAAEATHPNEIGLAAQVFKTHLGETWLLRQGDRWWNQMNTPHTRQSIHSALEIAEALALNPKDIVGRPLFVDCGLEQLIVQVKSQQSVLQANPQPQGLAKLAQSSKNLPQAAVWCRDDNQITLRFFSCDAFTVYEDFGSGTGAASIAGWLLASGQSAPFSLRIEQGHTIHRLVSRLSVILVEVDENRVIRVGGNAHRVGGGVIEL</sequence>
<gene>
    <name evidence="2" type="ORF">C1H71_04730</name>
</gene>
<evidence type="ECO:0008006" key="4">
    <source>
        <dbReference type="Google" id="ProtNLM"/>
    </source>
</evidence>
<feature type="active site" evidence="1">
    <location>
        <position position="47"/>
    </location>
</feature>
<dbReference type="RefSeq" id="WP_130105531.1">
    <property type="nucleotide sequence ID" value="NZ_CP025781.1"/>
</dbReference>
<dbReference type="PIRSF" id="PIRSF016184">
    <property type="entry name" value="PhzC_PhzF"/>
    <property type="match status" value="1"/>
</dbReference>
<dbReference type="AlphaFoldDB" id="A0A7G3G7C0"/>
<evidence type="ECO:0000313" key="2">
    <source>
        <dbReference type="EMBL" id="QBC42923.1"/>
    </source>
</evidence>
<dbReference type="KEGG" id="ifl:C1H71_04730"/>
<name>A0A7G3G7C0_9NEIS</name>
<dbReference type="PANTHER" id="PTHR13774">
    <property type="entry name" value="PHENAZINE BIOSYNTHESIS PROTEIN"/>
    <property type="match status" value="1"/>
</dbReference>
<keyword evidence="3" id="KW-1185">Reference proteome</keyword>